<evidence type="ECO:0000256" key="7">
    <source>
        <dbReference type="ARBA" id="ARBA00023136"/>
    </source>
</evidence>
<dbReference type="Proteomes" id="UP001500839">
    <property type="component" value="Unassembled WGS sequence"/>
</dbReference>
<feature type="transmembrane region" description="Helical" evidence="8">
    <location>
        <begin position="209"/>
        <end position="240"/>
    </location>
</feature>
<evidence type="ECO:0000256" key="4">
    <source>
        <dbReference type="ARBA" id="ARBA00022475"/>
    </source>
</evidence>
<evidence type="ECO:0000313" key="10">
    <source>
        <dbReference type="Proteomes" id="UP001500839"/>
    </source>
</evidence>
<keyword evidence="3" id="KW-0813">Transport</keyword>
<feature type="transmembrane region" description="Helical" evidence="8">
    <location>
        <begin position="88"/>
        <end position="109"/>
    </location>
</feature>
<gene>
    <name evidence="9" type="ORF">GCM10023353_30190</name>
</gene>
<dbReference type="SUPFAM" id="SSF81345">
    <property type="entry name" value="ABC transporter involved in vitamin B12 uptake, BtuC"/>
    <property type="match status" value="1"/>
</dbReference>
<evidence type="ECO:0000313" key="9">
    <source>
        <dbReference type="EMBL" id="GAA4820330.1"/>
    </source>
</evidence>
<feature type="transmembrane region" description="Helical" evidence="8">
    <location>
        <begin position="336"/>
        <end position="354"/>
    </location>
</feature>
<dbReference type="InterPro" id="IPR000522">
    <property type="entry name" value="ABC_transptr_permease_BtuC"/>
</dbReference>
<keyword evidence="7 8" id="KW-0472">Membrane</keyword>
<feature type="transmembrane region" description="Helical" evidence="8">
    <location>
        <begin position="308"/>
        <end position="330"/>
    </location>
</feature>
<keyword evidence="4" id="KW-1003">Cell membrane</keyword>
<evidence type="ECO:0000256" key="2">
    <source>
        <dbReference type="ARBA" id="ARBA00007935"/>
    </source>
</evidence>
<dbReference type="PANTHER" id="PTHR30472:SF67">
    <property type="entry name" value="PERMEASE OF ABC TRANSPORTER-RELATED"/>
    <property type="match status" value="1"/>
</dbReference>
<proteinExistence type="inferred from homology"/>
<organism evidence="9 10">
    <name type="scientific">Tomitella cavernea</name>
    <dbReference type="NCBI Taxonomy" id="1387982"/>
    <lineage>
        <taxon>Bacteria</taxon>
        <taxon>Bacillati</taxon>
        <taxon>Actinomycetota</taxon>
        <taxon>Actinomycetes</taxon>
        <taxon>Mycobacteriales</taxon>
        <taxon>Tomitella</taxon>
    </lineage>
</organism>
<evidence type="ECO:0000256" key="5">
    <source>
        <dbReference type="ARBA" id="ARBA00022692"/>
    </source>
</evidence>
<protein>
    <submittedName>
        <fullName evidence="9">Iron ABC transporter permease</fullName>
    </submittedName>
</protein>
<feature type="transmembrane region" description="Helical" evidence="8">
    <location>
        <begin position="266"/>
        <end position="296"/>
    </location>
</feature>
<evidence type="ECO:0000256" key="3">
    <source>
        <dbReference type="ARBA" id="ARBA00022448"/>
    </source>
</evidence>
<dbReference type="Gene3D" id="1.10.3470.10">
    <property type="entry name" value="ABC transporter involved in vitamin B12 uptake, BtuC"/>
    <property type="match status" value="1"/>
</dbReference>
<feature type="transmembrane region" description="Helical" evidence="8">
    <location>
        <begin position="177"/>
        <end position="197"/>
    </location>
</feature>
<keyword evidence="10" id="KW-1185">Reference proteome</keyword>
<dbReference type="CDD" id="cd06550">
    <property type="entry name" value="TM_ABC_iron-siderophores_like"/>
    <property type="match status" value="1"/>
</dbReference>
<keyword evidence="5 8" id="KW-0812">Transmembrane</keyword>
<keyword evidence="6 8" id="KW-1133">Transmembrane helix</keyword>
<dbReference type="EMBL" id="BAABKQ010000001">
    <property type="protein sequence ID" value="GAA4820330.1"/>
    <property type="molecule type" value="Genomic_DNA"/>
</dbReference>
<dbReference type="Pfam" id="PF01032">
    <property type="entry name" value="FecCD"/>
    <property type="match status" value="1"/>
</dbReference>
<feature type="transmembrane region" description="Helical" evidence="8">
    <location>
        <begin position="148"/>
        <end position="165"/>
    </location>
</feature>
<evidence type="ECO:0000256" key="8">
    <source>
        <dbReference type="SAM" id="Phobius"/>
    </source>
</evidence>
<comment type="subcellular location">
    <subcellularLocation>
        <location evidence="1">Cell membrane</location>
        <topology evidence="1">Multi-pass membrane protein</topology>
    </subcellularLocation>
</comment>
<evidence type="ECO:0000256" key="6">
    <source>
        <dbReference type="ARBA" id="ARBA00022989"/>
    </source>
</evidence>
<reference evidence="10" key="1">
    <citation type="journal article" date="2019" name="Int. J. Syst. Evol. Microbiol.">
        <title>The Global Catalogue of Microorganisms (GCM) 10K type strain sequencing project: providing services to taxonomists for standard genome sequencing and annotation.</title>
        <authorList>
            <consortium name="The Broad Institute Genomics Platform"/>
            <consortium name="The Broad Institute Genome Sequencing Center for Infectious Disease"/>
            <person name="Wu L."/>
            <person name="Ma J."/>
        </authorList>
    </citation>
    <scope>NUCLEOTIDE SEQUENCE [LARGE SCALE GENOMIC DNA]</scope>
    <source>
        <strain evidence="10">JCM 18542</strain>
    </source>
</reference>
<feature type="transmembrane region" description="Helical" evidence="8">
    <location>
        <begin position="26"/>
        <end position="49"/>
    </location>
</feature>
<comment type="caution">
    <text evidence="9">The sequence shown here is derived from an EMBL/GenBank/DDBJ whole genome shotgun (WGS) entry which is preliminary data.</text>
</comment>
<feature type="transmembrane region" description="Helical" evidence="8">
    <location>
        <begin position="121"/>
        <end position="141"/>
    </location>
</feature>
<name>A0ABP9CWR3_9ACTN</name>
<dbReference type="InterPro" id="IPR037294">
    <property type="entry name" value="ABC_BtuC-like"/>
</dbReference>
<sequence>MLDTAPPPARRRGAAHGTTAPAVRTAAWVVALTVVLAASAVAAVGMGTVPISWSDTLHYLHAYVTGDIIAADDVTRYRIIADTRLPRVLLAIVVGAGLSMVGVAVQAMVRNALADPFVLGISSGAAVGATSVILFGTLAALGAAAISFAAFAGALVATVLVYVAARTSQGLSPLRLVLTGTAMAYGFSAITTVMIFVSPRGEDAKSVMFWLLGSLASARWSSLPIAAGVTVCGGLLLAVWSPKLNALVMGDDVASGLGLNAQRFRVYLFVVCAAMTGTLVAIVGAIGFVGLVVPHVTRMLVGADHRRVLAVAPVLGAVFMVWADVFSRTVVAPAELPIGAITAFVGVPTFILLMRARRYTFGSA</sequence>
<dbReference type="PANTHER" id="PTHR30472">
    <property type="entry name" value="FERRIC ENTEROBACTIN TRANSPORT SYSTEM PERMEASE PROTEIN"/>
    <property type="match status" value="1"/>
</dbReference>
<evidence type="ECO:0000256" key="1">
    <source>
        <dbReference type="ARBA" id="ARBA00004651"/>
    </source>
</evidence>
<accession>A0ABP9CWR3</accession>
<dbReference type="RefSeq" id="WP_200175788.1">
    <property type="nucleotide sequence ID" value="NZ_BAABKQ010000001.1"/>
</dbReference>
<comment type="similarity">
    <text evidence="2">Belongs to the binding-protein-dependent transport system permease family. FecCD subfamily.</text>
</comment>